<accession>A0A2K3JQX6</accession>
<feature type="region of interest" description="Disordered" evidence="2">
    <location>
        <begin position="1"/>
        <end position="32"/>
    </location>
</feature>
<dbReference type="SUPFAM" id="SSF54928">
    <property type="entry name" value="RNA-binding domain, RBD"/>
    <property type="match status" value="1"/>
</dbReference>
<feature type="domain" description="RRM" evidence="3">
    <location>
        <begin position="40"/>
        <end position="117"/>
    </location>
</feature>
<dbReference type="Pfam" id="PF00076">
    <property type="entry name" value="RRM_1"/>
    <property type="match status" value="1"/>
</dbReference>
<dbReference type="InterPro" id="IPR035979">
    <property type="entry name" value="RBD_domain_sf"/>
</dbReference>
<dbReference type="InterPro" id="IPR000504">
    <property type="entry name" value="RRM_dom"/>
</dbReference>
<organism evidence="4 5">
    <name type="scientific">Trifolium pratense</name>
    <name type="common">Red clover</name>
    <dbReference type="NCBI Taxonomy" id="57577"/>
    <lineage>
        <taxon>Eukaryota</taxon>
        <taxon>Viridiplantae</taxon>
        <taxon>Streptophyta</taxon>
        <taxon>Embryophyta</taxon>
        <taxon>Tracheophyta</taxon>
        <taxon>Spermatophyta</taxon>
        <taxon>Magnoliopsida</taxon>
        <taxon>eudicotyledons</taxon>
        <taxon>Gunneridae</taxon>
        <taxon>Pentapetalae</taxon>
        <taxon>rosids</taxon>
        <taxon>fabids</taxon>
        <taxon>Fabales</taxon>
        <taxon>Fabaceae</taxon>
        <taxon>Papilionoideae</taxon>
        <taxon>50 kb inversion clade</taxon>
        <taxon>NPAAA clade</taxon>
        <taxon>Hologalegina</taxon>
        <taxon>IRL clade</taxon>
        <taxon>Trifolieae</taxon>
        <taxon>Trifolium</taxon>
    </lineage>
</organism>
<dbReference type="AlphaFoldDB" id="A0A2K3JQX6"/>
<evidence type="ECO:0000313" key="5">
    <source>
        <dbReference type="Proteomes" id="UP000236291"/>
    </source>
</evidence>
<dbReference type="InterPro" id="IPR012677">
    <property type="entry name" value="Nucleotide-bd_a/b_plait_sf"/>
</dbReference>
<protein>
    <recommendedName>
        <fullName evidence="3">RRM domain-containing protein</fullName>
    </recommendedName>
</protein>
<gene>
    <name evidence="4" type="ORF">L195_g058205</name>
</gene>
<comment type="caution">
    <text evidence="4">The sequence shown here is derived from an EMBL/GenBank/DDBJ whole genome shotgun (WGS) entry which is preliminary data.</text>
</comment>
<dbReference type="CDD" id="cd00590">
    <property type="entry name" value="RRM_SF"/>
    <property type="match status" value="1"/>
</dbReference>
<sequence>MREKARERGSEVATQEGGNIFPNGRNQSKQGNRIQGGEVTTFYFTNFPDYLTVQDLWDRFAGIWRVDEVYIPQKLDRRGKRFGFVRFWEVQNVEGILRKLEDTWFETYKIRANLAMHLRDSKPPDRGKHSITNMVPGKRFGGEVRQGVSFKQSLAKVNPSVINANNRMGGF</sequence>
<feature type="compositionally biased region" description="Basic and acidic residues" evidence="2">
    <location>
        <begin position="1"/>
        <end position="10"/>
    </location>
</feature>
<name>A0A2K3JQX6_TRIPR</name>
<proteinExistence type="predicted"/>
<keyword evidence="1" id="KW-0694">RNA-binding</keyword>
<dbReference type="GO" id="GO:0003723">
    <property type="term" value="F:RNA binding"/>
    <property type="evidence" value="ECO:0007669"/>
    <property type="project" value="UniProtKB-UniRule"/>
</dbReference>
<reference evidence="4 5" key="1">
    <citation type="journal article" date="2014" name="Am. J. Bot.">
        <title>Genome assembly and annotation for red clover (Trifolium pratense; Fabaceae).</title>
        <authorList>
            <person name="Istvanek J."/>
            <person name="Jaros M."/>
            <person name="Krenek A."/>
            <person name="Repkova J."/>
        </authorList>
    </citation>
    <scope>NUCLEOTIDE SEQUENCE [LARGE SCALE GENOMIC DNA]</scope>
    <source>
        <strain evidence="5">cv. Tatra</strain>
        <tissue evidence="4">Young leaves</tissue>
    </source>
</reference>
<evidence type="ECO:0000256" key="1">
    <source>
        <dbReference type="PROSITE-ProRule" id="PRU00176"/>
    </source>
</evidence>
<reference evidence="4 5" key="2">
    <citation type="journal article" date="2017" name="Front. Plant Sci.">
        <title>Gene Classification and Mining of Molecular Markers Useful in Red Clover (Trifolium pratense) Breeding.</title>
        <authorList>
            <person name="Istvanek J."/>
            <person name="Dluhosova J."/>
            <person name="Dluhos P."/>
            <person name="Patkova L."/>
            <person name="Nedelnik J."/>
            <person name="Repkova J."/>
        </authorList>
    </citation>
    <scope>NUCLEOTIDE SEQUENCE [LARGE SCALE GENOMIC DNA]</scope>
    <source>
        <strain evidence="5">cv. Tatra</strain>
        <tissue evidence="4">Young leaves</tissue>
    </source>
</reference>
<feature type="non-terminal residue" evidence="4">
    <location>
        <position position="171"/>
    </location>
</feature>
<evidence type="ECO:0000313" key="4">
    <source>
        <dbReference type="EMBL" id="PNX56437.1"/>
    </source>
</evidence>
<evidence type="ECO:0000259" key="3">
    <source>
        <dbReference type="PROSITE" id="PS50102"/>
    </source>
</evidence>
<evidence type="ECO:0000256" key="2">
    <source>
        <dbReference type="SAM" id="MobiDB-lite"/>
    </source>
</evidence>
<dbReference type="PROSITE" id="PS50102">
    <property type="entry name" value="RRM"/>
    <property type="match status" value="1"/>
</dbReference>
<dbReference type="Gene3D" id="3.30.70.330">
    <property type="match status" value="1"/>
</dbReference>
<dbReference type="EMBL" id="ASHM01119546">
    <property type="protein sequence ID" value="PNX56437.1"/>
    <property type="molecule type" value="Genomic_DNA"/>
</dbReference>
<dbReference type="Proteomes" id="UP000236291">
    <property type="component" value="Unassembled WGS sequence"/>
</dbReference>